<name>A0A7W9L732_BREVE</name>
<dbReference type="Gene3D" id="3.30.70.100">
    <property type="match status" value="1"/>
</dbReference>
<dbReference type="PROSITE" id="PS51725">
    <property type="entry name" value="ABM"/>
    <property type="match status" value="1"/>
</dbReference>
<accession>A0A7W9L732</accession>
<proteinExistence type="predicted"/>
<dbReference type="InterPro" id="IPR007138">
    <property type="entry name" value="ABM_dom"/>
</dbReference>
<protein>
    <submittedName>
        <fullName evidence="2">Quinol monooxygenase YgiN</fullName>
    </submittedName>
</protein>
<sequence>MYGLIGKMTAQPGHRDELVRVLIEGVSGLPGCLSYIVALDPLEPEVIWITEAWQSKEAHGASLTLPAVRDAISRGRPMIAGMSRVAETAPAGGYGLSAPAH</sequence>
<dbReference type="AlphaFoldDB" id="A0A7W9L732"/>
<organism evidence="2 3">
    <name type="scientific">Brevundimonas vesicularis</name>
    <name type="common">Pseudomonas vesicularis</name>
    <dbReference type="NCBI Taxonomy" id="41276"/>
    <lineage>
        <taxon>Bacteria</taxon>
        <taxon>Pseudomonadati</taxon>
        <taxon>Pseudomonadota</taxon>
        <taxon>Alphaproteobacteria</taxon>
        <taxon>Caulobacterales</taxon>
        <taxon>Caulobacteraceae</taxon>
        <taxon>Brevundimonas</taxon>
    </lineage>
</organism>
<evidence type="ECO:0000313" key="3">
    <source>
        <dbReference type="Proteomes" id="UP000556201"/>
    </source>
</evidence>
<evidence type="ECO:0000313" key="2">
    <source>
        <dbReference type="EMBL" id="MBB5773053.1"/>
    </source>
</evidence>
<dbReference type="Pfam" id="PF03992">
    <property type="entry name" value="ABM"/>
    <property type="match status" value="1"/>
</dbReference>
<dbReference type="Proteomes" id="UP000556201">
    <property type="component" value="Unassembled WGS sequence"/>
</dbReference>
<dbReference type="EMBL" id="JACHLJ010000004">
    <property type="protein sequence ID" value="MBB5773053.1"/>
    <property type="molecule type" value="Genomic_DNA"/>
</dbReference>
<comment type="caution">
    <text evidence="2">The sequence shown here is derived from an EMBL/GenBank/DDBJ whole genome shotgun (WGS) entry which is preliminary data.</text>
</comment>
<gene>
    <name evidence="2" type="ORF">HNP47_003073</name>
</gene>
<evidence type="ECO:0000259" key="1">
    <source>
        <dbReference type="PROSITE" id="PS51725"/>
    </source>
</evidence>
<reference evidence="2 3" key="1">
    <citation type="submission" date="2020-08" db="EMBL/GenBank/DDBJ databases">
        <title>Functional genomics of gut bacteria from endangered species of beetles.</title>
        <authorList>
            <person name="Carlos-Shanley C."/>
        </authorList>
    </citation>
    <scope>NUCLEOTIDE SEQUENCE [LARGE SCALE GENOMIC DNA]</scope>
    <source>
        <strain evidence="2 3">S00192</strain>
    </source>
</reference>
<dbReference type="InterPro" id="IPR011008">
    <property type="entry name" value="Dimeric_a/b-barrel"/>
</dbReference>
<keyword evidence="2" id="KW-0560">Oxidoreductase</keyword>
<dbReference type="GO" id="GO:0004497">
    <property type="term" value="F:monooxygenase activity"/>
    <property type="evidence" value="ECO:0007669"/>
    <property type="project" value="UniProtKB-KW"/>
</dbReference>
<keyword evidence="2" id="KW-0503">Monooxygenase</keyword>
<dbReference type="SUPFAM" id="SSF54909">
    <property type="entry name" value="Dimeric alpha+beta barrel"/>
    <property type="match status" value="1"/>
</dbReference>
<feature type="domain" description="ABM" evidence="1">
    <location>
        <begin position="2"/>
        <end position="88"/>
    </location>
</feature>